<evidence type="ECO:0000313" key="3">
    <source>
        <dbReference type="Proteomes" id="UP000186817"/>
    </source>
</evidence>
<protein>
    <recommendedName>
        <fullName evidence="4">RNase H type-1 domain-containing protein</fullName>
    </recommendedName>
</protein>
<feature type="compositionally biased region" description="Polar residues" evidence="1">
    <location>
        <begin position="7"/>
        <end position="18"/>
    </location>
</feature>
<proteinExistence type="predicted"/>
<feature type="region of interest" description="Disordered" evidence="1">
    <location>
        <begin position="1653"/>
        <end position="1677"/>
    </location>
</feature>
<sequence>MGRGNKHQPQWPSPSSNVRVWPGAYSPQAYASRDKQPPWKAENARQGPVFPTYSSVSIPQDKAATGAQQDRAGGASARSSTTPVIQAALNQTRRAENRVARLHEAYKQSGVQWAEYEVKMKEAYKRERARFARDQEKILKEIASAEEAQDLARQGLRDAFISGQASLAATADVEMIDGPTPDQVFSGWAQEELTATDALVQRALTAPALTPQRVAHAIPRTPVMATSHAPPGLPSPGSIPTAFDPYLMMASPAGPPTGTHVHGQAPLMPAVFEEPPPTFSAGPPNAAVISTTSGTLPGTVQRRRALEPFGGARASPPSIGPVDGEGALIVQDDNASEDEITRAEEVLLKEAFEGSFDRLIPLVPQLHNSYVQMLAYPSMLDADGSYGVAVAFDLSRVGGDFFVTVVARVLSEADLIRFVRPLTYHHLEVLHFYIGEAVEPCADAATFTLQHGTVITVLSPGLLTGRNFTLQDVLLPDAEWAQMQHDTYAASASLDTSLNVQVHVQGLPWALGAWQIVDLRIGSTVTFSPAGSRAPRQRRLSDMLAGADHWDSQTPVPAPPGDHYLALTEGRPAIFSVRAERRSSHRADITALLQFEESRMTLCASKPQIKDAVYNGFHVNAVDAATEAISRLPVPPARVSPPKWIIFLDLRDIFLPIKWIFLDQDCVSVQYLLRIYQDRHPEGFVLSITGAPIEDGPVTELHEPSFRVVNGHVLHFAFVADDASDSEDFGHGNFEESPETETLSLADPVIHDDGRGTLAQAPEHNPVSETRDDHEVADAADDQRPRQEGGLPPSSCSSSSTEAPIPMRASFVLLIPGFAPETVSLTIEIPAQLDQVIARLQTQRDPAYAVDFPVLTPVLRQPDVRWGVCIASAEWAPLHTTVCVDISFGEQRVFAALAPATADKWTLLEVAGLPLSDDYDVYCDSIGPLHNTEVVELGLGSTVCVVWHGQARPWTMTLAEMIGTHLPWDDSQPFPADVDTDRVCLACVDGVRVFPMLAHRAHLYREDIASRLHCPSMLLQLVPAQPRQHDTSFYGYPCRTVTAALNRGTFAADSQPAVAIVDARRVYRGRLARMAPVVAPLSSLSTNGVLVEHCDETRGRQACDFEPLLRDVQAADLRQFAGQLRRQGFHGIWCFTDGSFYAAKATQPTFLGWACLFLQPDTFSLSWAAGRVDLAFFGDHSPPSAFQSECIALMAAQLLCATEFTHMPVHFRSDCQAALCAMLGQAQGQPNLCALAACNARTFRAQTSCHPDTYAYVEGRYTGTVAPGRQLHAHGVHVALLQEARIMSPPALMSISNSFAPGRELRSVIRRATSQGHHEGFSDQDFSRLTHKLNITTGELEALRGHLQAPDALTSAGATPWLRSVTERMSQNNWFLLKDDDTPVESMRGTRPGSSFADLVFALLVPKILALRDSLRGTGTRSEAPVYRWDGERTLAPCTDGEDIPVQDVIWADDLAVPRICHAVRDIRAAVAVETSALTDACGEHGLTLAYGQHKTAGLVTVRGSGSRSVKAELFGKRQGKGQVCALREHAHKVQLPLVLLCIPKSAPQNYTALSVFALLSFVATLDGLYRTAAAAAGVDAPMRVTQRKHTFSAHGIKRFWSDLVHRALPPAKGIPLETVPKSFAQTPTYSRPQCLVVSHVFLIARHGNGSNLTSNPDMAKHPPDKGHAGSVSHCGP</sequence>
<keyword evidence="3" id="KW-1185">Reference proteome</keyword>
<evidence type="ECO:0008006" key="4">
    <source>
        <dbReference type="Google" id="ProtNLM"/>
    </source>
</evidence>
<feature type="compositionally biased region" description="Basic and acidic residues" evidence="1">
    <location>
        <begin position="769"/>
        <end position="787"/>
    </location>
</feature>
<organism evidence="2 3">
    <name type="scientific">Symbiodinium microadriaticum</name>
    <name type="common">Dinoflagellate</name>
    <name type="synonym">Zooxanthella microadriatica</name>
    <dbReference type="NCBI Taxonomy" id="2951"/>
    <lineage>
        <taxon>Eukaryota</taxon>
        <taxon>Sar</taxon>
        <taxon>Alveolata</taxon>
        <taxon>Dinophyceae</taxon>
        <taxon>Suessiales</taxon>
        <taxon>Symbiodiniaceae</taxon>
        <taxon>Symbiodinium</taxon>
    </lineage>
</organism>
<feature type="region of interest" description="Disordered" evidence="1">
    <location>
        <begin position="749"/>
        <end position="802"/>
    </location>
</feature>
<reference evidence="2 3" key="1">
    <citation type="submission" date="2016-02" db="EMBL/GenBank/DDBJ databases">
        <title>Genome analysis of coral dinoflagellate symbionts highlights evolutionary adaptations to a symbiotic lifestyle.</title>
        <authorList>
            <person name="Aranda M."/>
            <person name="Li Y."/>
            <person name="Liew Y.J."/>
            <person name="Baumgarten S."/>
            <person name="Simakov O."/>
            <person name="Wilson M."/>
            <person name="Piel J."/>
            <person name="Ashoor H."/>
            <person name="Bougouffa S."/>
            <person name="Bajic V.B."/>
            <person name="Ryu T."/>
            <person name="Ravasi T."/>
            <person name="Bayer T."/>
            <person name="Micklem G."/>
            <person name="Kim H."/>
            <person name="Bhak J."/>
            <person name="Lajeunesse T.C."/>
            <person name="Voolstra C.R."/>
        </authorList>
    </citation>
    <scope>NUCLEOTIDE SEQUENCE [LARGE SCALE GENOMIC DNA]</scope>
    <source>
        <strain evidence="2 3">CCMP2467</strain>
    </source>
</reference>
<comment type="caution">
    <text evidence="2">The sequence shown here is derived from an EMBL/GenBank/DDBJ whole genome shotgun (WGS) entry which is preliminary data.</text>
</comment>
<dbReference type="EMBL" id="LSRX01000033">
    <property type="protein sequence ID" value="OLQ13102.1"/>
    <property type="molecule type" value="Genomic_DNA"/>
</dbReference>
<evidence type="ECO:0000256" key="1">
    <source>
        <dbReference type="SAM" id="MobiDB-lite"/>
    </source>
</evidence>
<gene>
    <name evidence="2" type="ORF">AK812_SmicGene2896</name>
</gene>
<feature type="region of interest" description="Disordered" evidence="1">
    <location>
        <begin position="1"/>
        <end position="82"/>
    </location>
</feature>
<accession>A0A1Q9F0H3</accession>
<dbReference type="Proteomes" id="UP000186817">
    <property type="component" value="Unassembled WGS sequence"/>
</dbReference>
<dbReference type="OrthoDB" id="426608at2759"/>
<name>A0A1Q9F0H3_SYMMI</name>
<evidence type="ECO:0000313" key="2">
    <source>
        <dbReference type="EMBL" id="OLQ13102.1"/>
    </source>
</evidence>
<feature type="compositionally biased region" description="Basic and acidic residues" evidence="1">
    <location>
        <begin position="1659"/>
        <end position="1668"/>
    </location>
</feature>